<dbReference type="AlphaFoldDB" id="A0A8H7RYZ5"/>
<organism evidence="2 3">
    <name type="scientific">Circinella minor</name>
    <dbReference type="NCBI Taxonomy" id="1195481"/>
    <lineage>
        <taxon>Eukaryota</taxon>
        <taxon>Fungi</taxon>
        <taxon>Fungi incertae sedis</taxon>
        <taxon>Mucoromycota</taxon>
        <taxon>Mucoromycotina</taxon>
        <taxon>Mucoromycetes</taxon>
        <taxon>Mucorales</taxon>
        <taxon>Lichtheimiaceae</taxon>
        <taxon>Circinella</taxon>
    </lineage>
</organism>
<reference evidence="2 3" key="1">
    <citation type="submission" date="2020-12" db="EMBL/GenBank/DDBJ databases">
        <title>Metabolic potential, ecology and presence of endohyphal bacteria is reflected in genomic diversity of Mucoromycotina.</title>
        <authorList>
            <person name="Muszewska A."/>
            <person name="Okrasinska A."/>
            <person name="Steczkiewicz K."/>
            <person name="Drgas O."/>
            <person name="Orlowska M."/>
            <person name="Perlinska-Lenart U."/>
            <person name="Aleksandrzak-Piekarczyk T."/>
            <person name="Szatraj K."/>
            <person name="Zielenkiewicz U."/>
            <person name="Pilsyk S."/>
            <person name="Malc E."/>
            <person name="Mieczkowski P."/>
            <person name="Kruszewska J.S."/>
            <person name="Biernat P."/>
            <person name="Pawlowska J."/>
        </authorList>
    </citation>
    <scope>NUCLEOTIDE SEQUENCE [LARGE SCALE GENOMIC DNA]</scope>
    <source>
        <strain evidence="2 3">CBS 142.35</strain>
    </source>
</reference>
<evidence type="ECO:0000313" key="3">
    <source>
        <dbReference type="Proteomes" id="UP000646827"/>
    </source>
</evidence>
<name>A0A8H7RYZ5_9FUNG</name>
<evidence type="ECO:0000256" key="1">
    <source>
        <dbReference type="SAM" id="MobiDB-lite"/>
    </source>
</evidence>
<dbReference type="EMBL" id="JAEPRB010000161">
    <property type="protein sequence ID" value="KAG2219872.1"/>
    <property type="molecule type" value="Genomic_DNA"/>
</dbReference>
<comment type="caution">
    <text evidence="2">The sequence shown here is derived from an EMBL/GenBank/DDBJ whole genome shotgun (WGS) entry which is preliminary data.</text>
</comment>
<proteinExistence type="predicted"/>
<accession>A0A8H7RYZ5</accession>
<evidence type="ECO:0000313" key="2">
    <source>
        <dbReference type="EMBL" id="KAG2219872.1"/>
    </source>
</evidence>
<dbReference type="Proteomes" id="UP000646827">
    <property type="component" value="Unassembled WGS sequence"/>
</dbReference>
<feature type="region of interest" description="Disordered" evidence="1">
    <location>
        <begin position="43"/>
        <end position="75"/>
    </location>
</feature>
<gene>
    <name evidence="2" type="ORF">INT45_000759</name>
</gene>
<feature type="compositionally biased region" description="Acidic residues" evidence="1">
    <location>
        <begin position="59"/>
        <end position="75"/>
    </location>
</feature>
<feature type="compositionally biased region" description="Basic and acidic residues" evidence="1">
    <location>
        <begin position="43"/>
        <end position="56"/>
    </location>
</feature>
<keyword evidence="3" id="KW-1185">Reference proteome</keyword>
<protein>
    <submittedName>
        <fullName evidence="2">Uncharacterized protein</fullName>
    </submittedName>
</protein>
<sequence>MSAESEMLMTKHEIMKVNLYGLSDQQQEYDRIMQMRILDELKEEMESPKKKQKETVNVEGEDKEEEEEGEEEEKQ</sequence>